<protein>
    <recommendedName>
        <fullName evidence="4">Glycosyltransferase RgtA/B/C/D-like domain-containing protein</fullName>
    </recommendedName>
</protein>
<sequence>MDDCVIRGFRHRPWWLLAVVALVLAQAWLTLRLFGADHEWARLTDARPILTGQHPLHLYHGYLGAESWLHHGTSCCYDPAFQAGYPKTPIFDAGSRPAECFMLLGGAKFRPGAYKVGLATGLILVPVAFIVMARGYGLAPPIATLAGLLGMLLGWAAPARGLIIRGDVDLLLGGICMLTHLAWLIRFDRLPGIDSWIMITVLGTLGWFTQPLLWLAYLFFASLYYLWVAGRQPLPWHLAIWGAAILGLCANAFWLWDWLRYWWIRMPSGSAMMAFPEWSALLPDRAMLTQLWHAQPIALTITAIGIFGMKLMFWRKNYASAALLAVLMFHLLVMIRLAMVWPVAGEIGVEALLAIIAWACVCPASLLICRMLRRVMGTGQRPLVVGAVGLVGLALSLSWFGPIEDRLDRSRLGPPRLEIGFDPDRLQLIQQLQALTNTDARILWEDRPLLNRQSGWTALLPQLTQRAFLGGLDSEGQVEHMFARMNQDRLGDRDLSEWTNQELMQFCDRYNVGWVICWTPRTLARWREFPHAREVATLRDRGTGVMFAIQRQPSFILRGKAKWAQADWRRIALTDVEPDENGEIVLSLHDQTGWRVAPSYVRLDRELDPYDPIPLVRLKIPGPIAVLTLTWDNP</sequence>
<feature type="transmembrane region" description="Helical" evidence="1">
    <location>
        <begin position="14"/>
        <end position="34"/>
    </location>
</feature>
<dbReference type="RefSeq" id="WP_162660177.1">
    <property type="nucleotide sequence ID" value="NZ_LR593887.1"/>
</dbReference>
<gene>
    <name evidence="2" type="ORF">GMBLW1_40420</name>
</gene>
<dbReference type="KEGG" id="tim:GMBLW1_40420"/>
<organism evidence="2">
    <name type="scientific">Tuwongella immobilis</name>
    <dbReference type="NCBI Taxonomy" id="692036"/>
    <lineage>
        <taxon>Bacteria</taxon>
        <taxon>Pseudomonadati</taxon>
        <taxon>Planctomycetota</taxon>
        <taxon>Planctomycetia</taxon>
        <taxon>Gemmatales</taxon>
        <taxon>Gemmataceae</taxon>
        <taxon>Tuwongella</taxon>
    </lineage>
</organism>
<keyword evidence="1" id="KW-1133">Transmembrane helix</keyword>
<keyword evidence="3" id="KW-1185">Reference proteome</keyword>
<feature type="transmembrane region" description="Helical" evidence="1">
    <location>
        <begin position="112"/>
        <end position="132"/>
    </location>
</feature>
<dbReference type="InParanoid" id="A0A6C2YUT2"/>
<evidence type="ECO:0008006" key="4">
    <source>
        <dbReference type="Google" id="ProtNLM"/>
    </source>
</evidence>
<evidence type="ECO:0000313" key="2">
    <source>
        <dbReference type="EMBL" id="VIP05151.1"/>
    </source>
</evidence>
<evidence type="ECO:0000256" key="1">
    <source>
        <dbReference type="SAM" id="Phobius"/>
    </source>
</evidence>
<feature type="transmembrane region" description="Helical" evidence="1">
    <location>
        <begin position="238"/>
        <end position="256"/>
    </location>
</feature>
<feature type="transmembrane region" description="Helical" evidence="1">
    <location>
        <begin position="291"/>
        <end position="309"/>
    </location>
</feature>
<keyword evidence="1" id="KW-0812">Transmembrane</keyword>
<feature type="transmembrane region" description="Helical" evidence="1">
    <location>
        <begin position="138"/>
        <end position="156"/>
    </location>
</feature>
<evidence type="ECO:0000313" key="3">
    <source>
        <dbReference type="Proteomes" id="UP000464378"/>
    </source>
</evidence>
<feature type="transmembrane region" description="Helical" evidence="1">
    <location>
        <begin position="321"/>
        <end position="341"/>
    </location>
</feature>
<accession>A0A6C2YUT2</accession>
<dbReference type="EMBL" id="LR593887">
    <property type="protein sequence ID" value="VTS07658.1"/>
    <property type="molecule type" value="Genomic_DNA"/>
</dbReference>
<name>A0A6C2YUT2_9BACT</name>
<reference evidence="2" key="1">
    <citation type="submission" date="2019-04" db="EMBL/GenBank/DDBJ databases">
        <authorList>
            <consortium name="Science for Life Laboratories"/>
        </authorList>
    </citation>
    <scope>NUCLEOTIDE SEQUENCE</scope>
    <source>
        <strain evidence="2">MBLW1</strain>
    </source>
</reference>
<feature type="transmembrane region" description="Helical" evidence="1">
    <location>
        <begin position="347"/>
        <end position="369"/>
    </location>
</feature>
<feature type="transmembrane region" description="Helical" evidence="1">
    <location>
        <begin position="168"/>
        <end position="185"/>
    </location>
</feature>
<feature type="transmembrane region" description="Helical" evidence="1">
    <location>
        <begin position="205"/>
        <end position="226"/>
    </location>
</feature>
<proteinExistence type="predicted"/>
<dbReference type="AlphaFoldDB" id="A0A6C2YUT2"/>
<keyword evidence="1" id="KW-0472">Membrane</keyword>
<dbReference type="EMBL" id="LR586016">
    <property type="protein sequence ID" value="VIP05151.1"/>
    <property type="molecule type" value="Genomic_DNA"/>
</dbReference>
<dbReference type="Proteomes" id="UP000464378">
    <property type="component" value="Chromosome"/>
</dbReference>
<feature type="transmembrane region" description="Helical" evidence="1">
    <location>
        <begin position="381"/>
        <end position="401"/>
    </location>
</feature>